<name>A0A1H1EBN4_NATTX</name>
<sequence>MANSDDTTGRIGPVAVPTEQTKYTVSACNRKYDGLITVEDRTLALSTTEEKGIKSLWTEPPYMAIKPAYVKKTGNLLLERYPDAFTTDFEQNKDSVTKLTNVESKGVRNRIAGYVTRKKSAQVPA</sequence>
<evidence type="ECO:0000256" key="1">
    <source>
        <dbReference type="ARBA" id="ARBA00010444"/>
    </source>
</evidence>
<evidence type="ECO:0000313" key="6">
    <source>
        <dbReference type="Proteomes" id="UP000198848"/>
    </source>
</evidence>
<dbReference type="GO" id="GO:0003735">
    <property type="term" value="F:structural constituent of ribosome"/>
    <property type="evidence" value="ECO:0007669"/>
    <property type="project" value="InterPro"/>
</dbReference>
<dbReference type="InterPro" id="IPR018273">
    <property type="entry name" value="Ribosomal_eS17_CS"/>
</dbReference>
<gene>
    <name evidence="4" type="primary">rps17e</name>
    <name evidence="5" type="ORF">SAMN04489842_1527</name>
</gene>
<comment type="similarity">
    <text evidence="1 4">Belongs to the eukaryotic ribosomal protein eS17 family.</text>
</comment>
<keyword evidence="2 4" id="KW-0689">Ribosomal protein</keyword>
<proteinExistence type="inferred from homology"/>
<dbReference type="Proteomes" id="UP000198848">
    <property type="component" value="Unassembled WGS sequence"/>
</dbReference>
<organism evidence="5 6">
    <name type="scientific">Natronobacterium texcoconense</name>
    <dbReference type="NCBI Taxonomy" id="1095778"/>
    <lineage>
        <taxon>Archaea</taxon>
        <taxon>Methanobacteriati</taxon>
        <taxon>Methanobacteriota</taxon>
        <taxon>Stenosarchaea group</taxon>
        <taxon>Halobacteria</taxon>
        <taxon>Halobacteriales</taxon>
        <taxon>Natrialbaceae</taxon>
        <taxon>Natronobacterium</taxon>
    </lineage>
</organism>
<dbReference type="InterPro" id="IPR036401">
    <property type="entry name" value="Ribosomal_eS17_sf"/>
</dbReference>
<dbReference type="NCBIfam" id="NF002242">
    <property type="entry name" value="PRK01151.1"/>
    <property type="match status" value="1"/>
</dbReference>
<evidence type="ECO:0000256" key="2">
    <source>
        <dbReference type="ARBA" id="ARBA00022980"/>
    </source>
</evidence>
<dbReference type="InterPro" id="IPR001210">
    <property type="entry name" value="Ribosomal_eS17"/>
</dbReference>
<dbReference type="PANTHER" id="PTHR10732">
    <property type="entry name" value="40S RIBOSOMAL PROTEIN S17"/>
    <property type="match status" value="1"/>
</dbReference>
<dbReference type="AlphaFoldDB" id="A0A1H1EBN4"/>
<dbReference type="PROSITE" id="PS00712">
    <property type="entry name" value="RIBOSOMAL_S17E"/>
    <property type="match status" value="1"/>
</dbReference>
<dbReference type="GO" id="GO:0006412">
    <property type="term" value="P:translation"/>
    <property type="evidence" value="ECO:0007669"/>
    <property type="project" value="UniProtKB-UniRule"/>
</dbReference>
<dbReference type="Gene3D" id="1.10.60.20">
    <property type="entry name" value="Ribosomal protein S17e-like"/>
    <property type="match status" value="1"/>
</dbReference>
<protein>
    <recommendedName>
        <fullName evidence="4">Small ribosomal subunit protein eS17</fullName>
    </recommendedName>
</protein>
<dbReference type="STRING" id="1095778.SAMN04489842_1527"/>
<evidence type="ECO:0000313" key="5">
    <source>
        <dbReference type="EMBL" id="SDQ86172.1"/>
    </source>
</evidence>
<evidence type="ECO:0000256" key="3">
    <source>
        <dbReference type="ARBA" id="ARBA00023274"/>
    </source>
</evidence>
<keyword evidence="3 4" id="KW-0687">Ribonucleoprotein</keyword>
<evidence type="ECO:0000256" key="4">
    <source>
        <dbReference type="HAMAP-Rule" id="MF_00511"/>
    </source>
</evidence>
<dbReference type="PANTHER" id="PTHR10732:SF0">
    <property type="entry name" value="40S RIBOSOMAL PROTEIN S17"/>
    <property type="match status" value="1"/>
</dbReference>
<dbReference type="GO" id="GO:0005829">
    <property type="term" value="C:cytosol"/>
    <property type="evidence" value="ECO:0007669"/>
    <property type="project" value="UniProtKB-ARBA"/>
</dbReference>
<accession>A0A1H1EBN4</accession>
<reference evidence="6" key="1">
    <citation type="submission" date="2016-10" db="EMBL/GenBank/DDBJ databases">
        <authorList>
            <person name="Varghese N."/>
            <person name="Submissions S."/>
        </authorList>
    </citation>
    <scope>NUCLEOTIDE SEQUENCE [LARGE SCALE GENOMIC DNA]</scope>
    <source>
        <strain evidence="6">DSM 24767</strain>
    </source>
</reference>
<dbReference type="SUPFAM" id="SSF116820">
    <property type="entry name" value="Rps17e-like"/>
    <property type="match status" value="1"/>
</dbReference>
<dbReference type="GO" id="GO:1990904">
    <property type="term" value="C:ribonucleoprotein complex"/>
    <property type="evidence" value="ECO:0007669"/>
    <property type="project" value="UniProtKB-KW"/>
</dbReference>
<dbReference type="EMBL" id="FNLC01000002">
    <property type="protein sequence ID" value="SDQ86172.1"/>
    <property type="molecule type" value="Genomic_DNA"/>
</dbReference>
<dbReference type="Pfam" id="PF00833">
    <property type="entry name" value="Ribosomal_S17e"/>
    <property type="match status" value="1"/>
</dbReference>
<dbReference type="HAMAP" id="MF_00511">
    <property type="entry name" value="Ribosomal_eS17"/>
    <property type="match status" value="1"/>
</dbReference>
<dbReference type="GO" id="GO:0005840">
    <property type="term" value="C:ribosome"/>
    <property type="evidence" value="ECO:0007669"/>
    <property type="project" value="UniProtKB-KW"/>
</dbReference>
<keyword evidence="6" id="KW-1185">Reference proteome</keyword>